<comment type="caution">
    <text evidence="2">The sequence shown here is derived from an EMBL/GenBank/DDBJ whole genome shotgun (WGS) entry which is preliminary data.</text>
</comment>
<protein>
    <recommendedName>
        <fullName evidence="3">DUF302 domain-containing protein</fullName>
    </recommendedName>
</protein>
<dbReference type="AlphaFoldDB" id="A0A7V1LMW7"/>
<proteinExistence type="predicted"/>
<dbReference type="Proteomes" id="UP000886005">
    <property type="component" value="Unassembled WGS sequence"/>
</dbReference>
<gene>
    <name evidence="2" type="ORF">ENJ10_09815</name>
</gene>
<feature type="chain" id="PRO_5030516994" description="DUF302 domain-containing protein" evidence="1">
    <location>
        <begin position="18"/>
        <end position="324"/>
    </location>
</feature>
<feature type="signal peptide" evidence="1">
    <location>
        <begin position="1"/>
        <end position="17"/>
    </location>
</feature>
<accession>A0A7V1LMW7</accession>
<dbReference type="EMBL" id="DRLD01000271">
    <property type="protein sequence ID" value="HED10973.1"/>
    <property type="molecule type" value="Genomic_DNA"/>
</dbReference>
<evidence type="ECO:0000313" key="2">
    <source>
        <dbReference type="EMBL" id="HED10973.1"/>
    </source>
</evidence>
<organism evidence="2">
    <name type="scientific">Caldithrix abyssi</name>
    <dbReference type="NCBI Taxonomy" id="187145"/>
    <lineage>
        <taxon>Bacteria</taxon>
        <taxon>Pseudomonadati</taxon>
        <taxon>Calditrichota</taxon>
        <taxon>Calditrichia</taxon>
        <taxon>Calditrichales</taxon>
        <taxon>Calditrichaceae</taxon>
        <taxon>Caldithrix</taxon>
    </lineage>
</organism>
<name>A0A7V1LMW7_CALAY</name>
<evidence type="ECO:0000256" key="1">
    <source>
        <dbReference type="SAM" id="SignalP"/>
    </source>
</evidence>
<keyword evidence="1" id="KW-0732">Signal</keyword>
<evidence type="ECO:0008006" key="3">
    <source>
        <dbReference type="Google" id="ProtNLM"/>
    </source>
</evidence>
<sequence>MKKLFVFLILFSLSLQAREYGVYQFVLTGVKGDLSSISQSISGQASAAGFKVLASYDYGVPEDCGYKGHLILLNDSSYTAQLMAANPLTAPFAATDRINIFQDEAGTHISVVNPHSINRTMLMDDEKYEQLSASHLQKLRDLITAAAQGTPSTKEYGQMREEGFISKTMGVMAGGAFSEKIEDVFVIKNAQWRDVAQQVSEALARPGPEWGMYAAFSLPLENFKMSIIGVTGRKMEAKSFDIVGAGDDEEREDYDCPGIADAGAYPFSLVVVQDGADVKVRMVTAMYRMKIFFEDAGKWAFMKNMTMPGSLADEVKEMIEKKLK</sequence>
<reference evidence="2" key="1">
    <citation type="journal article" date="2020" name="mSystems">
        <title>Genome- and Community-Level Interaction Insights into Carbon Utilization and Element Cycling Functions of Hydrothermarchaeota in Hydrothermal Sediment.</title>
        <authorList>
            <person name="Zhou Z."/>
            <person name="Liu Y."/>
            <person name="Xu W."/>
            <person name="Pan J."/>
            <person name="Luo Z.H."/>
            <person name="Li M."/>
        </authorList>
    </citation>
    <scope>NUCLEOTIDE SEQUENCE [LARGE SCALE GENOMIC DNA]</scope>
    <source>
        <strain evidence="2">HyVt-456</strain>
    </source>
</reference>